<dbReference type="PANTHER" id="PTHR43042:SF2">
    <property type="entry name" value="SAM-DEPENDENT METHYLTRANSFERASE"/>
    <property type="match status" value="1"/>
</dbReference>
<name>A0A401UD72_9BACT</name>
<evidence type="ECO:0000313" key="6">
    <source>
        <dbReference type="Proteomes" id="UP000288227"/>
    </source>
</evidence>
<dbReference type="Gene3D" id="2.60.40.1180">
    <property type="entry name" value="Golgi alpha-mannosidase II"/>
    <property type="match status" value="1"/>
</dbReference>
<dbReference type="Proteomes" id="UP000288227">
    <property type="component" value="Unassembled WGS sequence"/>
</dbReference>
<gene>
    <name evidence="5" type="ORF">SanaruYs_30870</name>
</gene>
<dbReference type="PANTHER" id="PTHR43042">
    <property type="entry name" value="SAM-DEPENDENT METHYLTRANSFERASE"/>
    <property type="match status" value="1"/>
</dbReference>
<dbReference type="Pfam" id="PF10672">
    <property type="entry name" value="Methyltrans_SAM"/>
    <property type="match status" value="1"/>
</dbReference>
<dbReference type="InterPro" id="IPR029063">
    <property type="entry name" value="SAM-dependent_MTases_sf"/>
</dbReference>
<reference evidence="5 6" key="1">
    <citation type="submission" date="2018-11" db="EMBL/GenBank/DDBJ databases">
        <title>Chryseotalea sanarue gen. nov., sp., nov., a member of the family Cytophagaceae, isolated from a brackish lake in Hamamatsu Japan.</title>
        <authorList>
            <person name="Maejima Y."/>
            <person name="Iino T."/>
            <person name="Muraguchi Y."/>
            <person name="Fukuda K."/>
            <person name="Ohkuma M."/>
            <person name="Moriuchi R."/>
            <person name="Dohra H."/>
            <person name="Kimbara K."/>
            <person name="Shintani M."/>
        </authorList>
    </citation>
    <scope>NUCLEOTIDE SEQUENCE [LARGE SCALE GENOMIC DNA]</scope>
    <source>
        <strain evidence="5 6">Ys</strain>
    </source>
</reference>
<evidence type="ECO:0000256" key="2">
    <source>
        <dbReference type="ARBA" id="ARBA00022679"/>
    </source>
</evidence>
<dbReference type="CDD" id="cd02440">
    <property type="entry name" value="AdoMet_MTases"/>
    <property type="match status" value="1"/>
</dbReference>
<evidence type="ECO:0000313" key="5">
    <source>
        <dbReference type="EMBL" id="GCC52848.1"/>
    </source>
</evidence>
<dbReference type="SUPFAM" id="SSF53335">
    <property type="entry name" value="S-adenosyl-L-methionine-dependent methyltransferases"/>
    <property type="match status" value="1"/>
</dbReference>
<keyword evidence="6" id="KW-1185">Reference proteome</keyword>
<dbReference type="EMBL" id="BHXQ01000005">
    <property type="protein sequence ID" value="GCC52848.1"/>
    <property type="molecule type" value="Genomic_DNA"/>
</dbReference>
<dbReference type="AlphaFoldDB" id="A0A401UD72"/>
<dbReference type="GO" id="GO:0008168">
    <property type="term" value="F:methyltransferase activity"/>
    <property type="evidence" value="ECO:0007669"/>
    <property type="project" value="UniProtKB-KW"/>
</dbReference>
<evidence type="ECO:0000256" key="3">
    <source>
        <dbReference type="ARBA" id="ARBA00022691"/>
    </source>
</evidence>
<keyword evidence="1" id="KW-0489">Methyltransferase</keyword>
<evidence type="ECO:0000259" key="4">
    <source>
        <dbReference type="Pfam" id="PF10672"/>
    </source>
</evidence>
<sequence length="298" mass="34210">MNLKLLHPASWQDYQLIDSGEGEKLERFGKYTLIRPEPQAIWKKVLSDDEWQKLAHARFDREQKDKFRFSDDVKGGWQRGKDMPESWNVSYPLPDRSITLRLALTSFGHVGIFPEQGENWNFIYNTVKSWNTANPRILNLFAYTGAASVMAKAAGADVTHVDASRPGINWANQNMQLNDLADIRWVYEDALKFVKREVKRGNKYNGIIMDPPPYGRGPDGEKWTLQEKLDELVQQASELLEKKNAFFILSTYAVGLSSLVSVNVVKSHFNVTPEFGEFFLKSKNNRDLPMGTFLRFNV</sequence>
<comment type="caution">
    <text evidence="5">The sequence shown here is derived from an EMBL/GenBank/DDBJ whole genome shotgun (WGS) entry which is preliminary data.</text>
</comment>
<keyword evidence="3" id="KW-0949">S-adenosyl-L-methionine</keyword>
<keyword evidence="2" id="KW-0808">Transferase</keyword>
<protein>
    <submittedName>
        <fullName evidence="5">Oxidoreductase</fullName>
    </submittedName>
</protein>
<accession>A0A401UD72</accession>
<proteinExistence type="predicted"/>
<feature type="domain" description="S-adenosylmethionine-dependent methyltransferase" evidence="4">
    <location>
        <begin position="66"/>
        <end position="218"/>
    </location>
</feature>
<evidence type="ECO:0000256" key="1">
    <source>
        <dbReference type="ARBA" id="ARBA00022603"/>
    </source>
</evidence>
<dbReference type="InterPro" id="IPR019614">
    <property type="entry name" value="SAM-dep_methyl-trfase"/>
</dbReference>
<dbReference type="InterPro" id="IPR013780">
    <property type="entry name" value="Glyco_hydro_b"/>
</dbReference>
<organism evidence="5 6">
    <name type="scientific">Chryseotalea sanaruensis</name>
    <dbReference type="NCBI Taxonomy" id="2482724"/>
    <lineage>
        <taxon>Bacteria</taxon>
        <taxon>Pseudomonadati</taxon>
        <taxon>Bacteroidota</taxon>
        <taxon>Cytophagia</taxon>
        <taxon>Cytophagales</taxon>
        <taxon>Chryseotaleaceae</taxon>
        <taxon>Chryseotalea</taxon>
    </lineage>
</organism>
<dbReference type="GO" id="GO:0032259">
    <property type="term" value="P:methylation"/>
    <property type="evidence" value="ECO:0007669"/>
    <property type="project" value="UniProtKB-KW"/>
</dbReference>
<dbReference type="Gene3D" id="3.40.50.150">
    <property type="entry name" value="Vaccinia Virus protein VP39"/>
    <property type="match status" value="1"/>
</dbReference>